<accession>A0AAN7Z1B0</accession>
<comment type="caution">
    <text evidence="5">The sequence shown here is derived from an EMBL/GenBank/DDBJ whole genome shotgun (WGS) entry which is preliminary data.</text>
</comment>
<evidence type="ECO:0000313" key="5">
    <source>
        <dbReference type="EMBL" id="KAK5626207.1"/>
    </source>
</evidence>
<dbReference type="Pfam" id="PF07859">
    <property type="entry name" value="Abhydrolase_3"/>
    <property type="match status" value="1"/>
</dbReference>
<dbReference type="Proteomes" id="UP001305414">
    <property type="component" value="Unassembled WGS sequence"/>
</dbReference>
<name>A0AAN7Z1B0_9PEZI</name>
<proteinExistence type="inferred from homology"/>
<reference evidence="5 6" key="1">
    <citation type="submission" date="2023-10" db="EMBL/GenBank/DDBJ databases">
        <title>Draft genome sequence of Xylaria bambusicola isolate GMP-LS, the root and basal stem rot pathogen of sugarcane in Indonesia.</title>
        <authorList>
            <person name="Selvaraj P."/>
            <person name="Muralishankar V."/>
            <person name="Muruganantham S."/>
            <person name="Sp S."/>
            <person name="Haryani S."/>
            <person name="Lau K.J.X."/>
            <person name="Naqvi N.I."/>
        </authorList>
    </citation>
    <scope>NUCLEOTIDE SEQUENCE [LARGE SCALE GENOMIC DNA]</scope>
    <source>
        <strain evidence="5">GMP-LS</strain>
    </source>
</reference>
<gene>
    <name evidence="5" type="ORF">RRF57_001922</name>
</gene>
<dbReference type="Gene3D" id="3.40.50.1820">
    <property type="entry name" value="alpha/beta hydrolase"/>
    <property type="match status" value="1"/>
</dbReference>
<dbReference type="PROSITE" id="PS01173">
    <property type="entry name" value="LIPASE_GDXG_HIS"/>
    <property type="match status" value="1"/>
</dbReference>
<dbReference type="SUPFAM" id="SSF53474">
    <property type="entry name" value="alpha/beta-Hydrolases"/>
    <property type="match status" value="1"/>
</dbReference>
<sequence length="527" mass="58627">MQIRQQQSSRGPHPQIDRPATPPTPTNYEFNVSTMAADKAKREKAAAQMRKNRAKLLWALLPKIPSLLRTLVMHVLGVSEAARYLDLETNMTLTVLRSAVSDSKPRAIGATQAMSILDPGVKGKVWISNAVSEVPPERGIREALMTMIKSLSDSEAQEAGFKVPEIARVEAEWTGYRAGAAQDEPLPDIPEEQKYDALMKECKNATTVLYFHGGAYFLCDPSTHRVLAKRLAKATGGRVYSVRYRLAPQHPFPAALLDALVSYFTLLHPPPGSMHEAVSPRDIVFGGDSAGGNLTLALTQTLLQLRRQNIKIPWFGMKRDVPMPAGLALFSPWVDMVQSFPSWSVNAKWDYLPAPDHWETSPPPSDAIWPATPPRKSLYVDDALRLHPLVSLQLNASWAGTPPVWMCFGWECLSDEDRYLAAKMRRDGVRVVIEEFEAMPHVFAVVLPKIAETERCVRGVTRFITATRKEPERIVSSYTYIKAKTLEESEGDAEKLTPYGEKEVFEMAYSKVGREAPLSPILAGPKL</sequence>
<organism evidence="5 6">
    <name type="scientific">Xylaria bambusicola</name>
    <dbReference type="NCBI Taxonomy" id="326684"/>
    <lineage>
        <taxon>Eukaryota</taxon>
        <taxon>Fungi</taxon>
        <taxon>Dikarya</taxon>
        <taxon>Ascomycota</taxon>
        <taxon>Pezizomycotina</taxon>
        <taxon>Sordariomycetes</taxon>
        <taxon>Xylariomycetidae</taxon>
        <taxon>Xylariales</taxon>
        <taxon>Xylariaceae</taxon>
        <taxon>Xylaria</taxon>
    </lineage>
</organism>
<keyword evidence="2" id="KW-0378">Hydrolase</keyword>
<dbReference type="InterPro" id="IPR013094">
    <property type="entry name" value="AB_hydrolase_3"/>
</dbReference>
<dbReference type="EMBL" id="JAWHQM010000003">
    <property type="protein sequence ID" value="KAK5626207.1"/>
    <property type="molecule type" value="Genomic_DNA"/>
</dbReference>
<dbReference type="PANTHER" id="PTHR48081:SF25">
    <property type="entry name" value="PUTATIVE (AFU_ORTHOLOGUE AFUA_3G11560)-RELATED"/>
    <property type="match status" value="1"/>
</dbReference>
<feature type="region of interest" description="Disordered" evidence="3">
    <location>
        <begin position="1"/>
        <end position="29"/>
    </location>
</feature>
<evidence type="ECO:0000313" key="6">
    <source>
        <dbReference type="Proteomes" id="UP001305414"/>
    </source>
</evidence>
<evidence type="ECO:0000256" key="1">
    <source>
        <dbReference type="ARBA" id="ARBA00010515"/>
    </source>
</evidence>
<dbReference type="GO" id="GO:0016787">
    <property type="term" value="F:hydrolase activity"/>
    <property type="evidence" value="ECO:0007669"/>
    <property type="project" value="UniProtKB-KW"/>
</dbReference>
<evidence type="ECO:0000259" key="4">
    <source>
        <dbReference type="Pfam" id="PF07859"/>
    </source>
</evidence>
<dbReference type="InterPro" id="IPR002168">
    <property type="entry name" value="Lipase_GDXG_HIS_AS"/>
</dbReference>
<dbReference type="AlphaFoldDB" id="A0AAN7Z1B0"/>
<dbReference type="InterPro" id="IPR029058">
    <property type="entry name" value="AB_hydrolase_fold"/>
</dbReference>
<feature type="domain" description="Alpha/beta hydrolase fold-3" evidence="4">
    <location>
        <begin position="208"/>
        <end position="444"/>
    </location>
</feature>
<dbReference type="PANTHER" id="PTHR48081">
    <property type="entry name" value="AB HYDROLASE SUPERFAMILY PROTEIN C4A8.06C"/>
    <property type="match status" value="1"/>
</dbReference>
<keyword evidence="6" id="KW-1185">Reference proteome</keyword>
<feature type="compositionally biased region" description="Polar residues" evidence="3">
    <location>
        <begin position="1"/>
        <end position="10"/>
    </location>
</feature>
<evidence type="ECO:0000256" key="2">
    <source>
        <dbReference type="ARBA" id="ARBA00022801"/>
    </source>
</evidence>
<evidence type="ECO:0000256" key="3">
    <source>
        <dbReference type="SAM" id="MobiDB-lite"/>
    </source>
</evidence>
<protein>
    <recommendedName>
        <fullName evidence="4">Alpha/beta hydrolase fold-3 domain-containing protein</fullName>
    </recommendedName>
</protein>
<comment type="similarity">
    <text evidence="1">Belongs to the 'GDXG' lipolytic enzyme family.</text>
</comment>
<dbReference type="InterPro" id="IPR050300">
    <property type="entry name" value="GDXG_lipolytic_enzyme"/>
</dbReference>